<protein>
    <recommendedName>
        <fullName evidence="11">Potassium channel domain-containing protein</fullName>
    </recommendedName>
</protein>
<evidence type="ECO:0000256" key="10">
    <source>
        <dbReference type="SAM" id="Phobius"/>
    </source>
</evidence>
<evidence type="ECO:0000259" key="11">
    <source>
        <dbReference type="Pfam" id="PF07885"/>
    </source>
</evidence>
<evidence type="ECO:0000256" key="6">
    <source>
        <dbReference type="ARBA" id="ARBA00023136"/>
    </source>
</evidence>
<comment type="similarity">
    <text evidence="8">Belongs to the two pore domain potassium channel (TC 1.A.1.8) family.</text>
</comment>
<evidence type="ECO:0000256" key="9">
    <source>
        <dbReference type="SAM" id="MobiDB-lite"/>
    </source>
</evidence>
<keyword evidence="4 10" id="KW-1133">Transmembrane helix</keyword>
<evidence type="ECO:0000256" key="5">
    <source>
        <dbReference type="ARBA" id="ARBA00023065"/>
    </source>
</evidence>
<dbReference type="EMBL" id="CAJNYU010000032">
    <property type="protein sequence ID" value="CAF3322217.1"/>
    <property type="molecule type" value="Genomic_DNA"/>
</dbReference>
<feature type="transmembrane region" description="Helical" evidence="10">
    <location>
        <begin position="178"/>
        <end position="198"/>
    </location>
</feature>
<feature type="transmembrane region" description="Helical" evidence="10">
    <location>
        <begin position="350"/>
        <end position="372"/>
    </location>
</feature>
<dbReference type="Proteomes" id="UP000663862">
    <property type="component" value="Unassembled WGS sequence"/>
</dbReference>
<dbReference type="Proteomes" id="UP000663848">
    <property type="component" value="Unassembled WGS sequence"/>
</dbReference>
<evidence type="ECO:0000313" key="16">
    <source>
        <dbReference type="EMBL" id="CAF4275204.1"/>
    </source>
</evidence>
<proteinExistence type="inferred from homology"/>
<dbReference type="OrthoDB" id="297496at2759"/>
<dbReference type="PRINTS" id="PR01333">
    <property type="entry name" value="2POREKCHANEL"/>
</dbReference>
<dbReference type="PANTHER" id="PTHR11003:SF334">
    <property type="entry name" value="FI03418P"/>
    <property type="match status" value="1"/>
</dbReference>
<organism evidence="16 20">
    <name type="scientific">Rotaria socialis</name>
    <dbReference type="NCBI Taxonomy" id="392032"/>
    <lineage>
        <taxon>Eukaryota</taxon>
        <taxon>Metazoa</taxon>
        <taxon>Spiralia</taxon>
        <taxon>Gnathifera</taxon>
        <taxon>Rotifera</taxon>
        <taxon>Eurotatoria</taxon>
        <taxon>Bdelloidea</taxon>
        <taxon>Philodinida</taxon>
        <taxon>Philodinidae</taxon>
        <taxon>Rotaria</taxon>
    </lineage>
</organism>
<evidence type="ECO:0000313" key="15">
    <source>
        <dbReference type="EMBL" id="CAF3616434.1"/>
    </source>
</evidence>
<dbReference type="Proteomes" id="UP000663873">
    <property type="component" value="Unassembled WGS sequence"/>
</dbReference>
<evidence type="ECO:0000313" key="14">
    <source>
        <dbReference type="EMBL" id="CAF3488262.1"/>
    </source>
</evidence>
<feature type="transmembrane region" description="Helical" evidence="10">
    <location>
        <begin position="153"/>
        <end position="171"/>
    </location>
</feature>
<gene>
    <name evidence="13" type="ORF">FME351_LOCUS1493</name>
    <name evidence="15" type="ORF">GRG538_LOCUS23441</name>
    <name evidence="17" type="ORF">HFQ381_LOCUS24169</name>
    <name evidence="14" type="ORF">LUA448_LOCUS24478</name>
    <name evidence="18" type="ORF">QYT958_LOCUS7594</name>
    <name evidence="12" type="ORF">TIS948_LOCUS16982</name>
    <name evidence="16" type="ORF">TSG867_LOCUS4607</name>
    <name evidence="19" type="ORF">UJA718_LOCUS31528</name>
</gene>
<dbReference type="EMBL" id="CAJNYD010003254">
    <property type="protein sequence ID" value="CAF3488262.1"/>
    <property type="molecule type" value="Genomic_DNA"/>
</dbReference>
<evidence type="ECO:0000256" key="3">
    <source>
        <dbReference type="ARBA" id="ARBA00022692"/>
    </source>
</evidence>
<evidence type="ECO:0000256" key="2">
    <source>
        <dbReference type="ARBA" id="ARBA00022448"/>
    </source>
</evidence>
<dbReference type="EMBL" id="CAJNXB010002871">
    <property type="protein sequence ID" value="CAF3282609.1"/>
    <property type="molecule type" value="Genomic_DNA"/>
</dbReference>
<comment type="caution">
    <text evidence="16">The sequence shown here is derived from an EMBL/GenBank/DDBJ whole genome shotgun (WGS) entry which is preliminary data.</text>
</comment>
<keyword evidence="21" id="KW-1185">Reference proteome</keyword>
<feature type="transmembrane region" description="Helical" evidence="10">
    <location>
        <begin position="321"/>
        <end position="338"/>
    </location>
</feature>
<dbReference type="GO" id="GO:0015271">
    <property type="term" value="F:outward rectifier potassium channel activity"/>
    <property type="evidence" value="ECO:0007669"/>
    <property type="project" value="TreeGrafter"/>
</dbReference>
<dbReference type="InterPro" id="IPR013099">
    <property type="entry name" value="K_chnl_dom"/>
</dbReference>
<reference evidence="16" key="1">
    <citation type="submission" date="2021-02" db="EMBL/GenBank/DDBJ databases">
        <authorList>
            <person name="Nowell W R."/>
        </authorList>
    </citation>
    <scope>NUCLEOTIDE SEQUENCE</scope>
</reference>
<keyword evidence="6 10" id="KW-0472">Membrane</keyword>
<dbReference type="Gene3D" id="1.10.287.70">
    <property type="match status" value="1"/>
</dbReference>
<sequence length="396" mass="45171">MFFFRFGRKQRRDELLQAQQKRASARFSTPDNIQMERLERCKNCCKSFTTFIFSRVGLCLLVVAYAFGGGVIFQFLEATEEDNVNKVQQHLNATVEKLFEHSMNLTVYHQPNWTAVAREILEEYQKDIVRQTKRGYQGERLSDDAKQWNFPEAILYAITVITTIGYGHITCKTNYGKIMTMIYAIFGIPLMLLCLANIGSTMADAFRFIYCNICCSYCHMVKKRRNLRALQSVERSHAASSSIPQSSTTTTLCSHNPQATTNSLEQQQSTPNLVEFVDNLSFDYRKVTIPISVTLSLLSSYLILGALLFSEWEKWKFLDGAYFCFVTLATIGLGDLVPGKSIESTQVEGKLIICALYVLLGLSLMAMCFNLMQEEVRAKFRRLGNKLGIIDDPNYW</sequence>
<feature type="compositionally biased region" description="Polar residues" evidence="9">
    <location>
        <begin position="252"/>
        <end position="267"/>
    </location>
</feature>
<dbReference type="PANTHER" id="PTHR11003">
    <property type="entry name" value="POTASSIUM CHANNEL, SUBFAMILY K"/>
    <property type="match status" value="1"/>
</dbReference>
<evidence type="ECO:0000256" key="4">
    <source>
        <dbReference type="ARBA" id="ARBA00022989"/>
    </source>
</evidence>
<accession>A0A820GAF2</accession>
<evidence type="ECO:0000313" key="12">
    <source>
        <dbReference type="EMBL" id="CAF3282609.1"/>
    </source>
</evidence>
<dbReference type="EMBL" id="CAJOBO010002509">
    <property type="protein sequence ID" value="CAF4454798.1"/>
    <property type="molecule type" value="Genomic_DNA"/>
</dbReference>
<evidence type="ECO:0000313" key="19">
    <source>
        <dbReference type="EMBL" id="CAF4610626.1"/>
    </source>
</evidence>
<evidence type="ECO:0000313" key="20">
    <source>
        <dbReference type="Proteomes" id="UP000663862"/>
    </source>
</evidence>
<evidence type="ECO:0000313" key="18">
    <source>
        <dbReference type="EMBL" id="CAF4540871.1"/>
    </source>
</evidence>
<dbReference type="GO" id="GO:0022841">
    <property type="term" value="F:potassium ion leak channel activity"/>
    <property type="evidence" value="ECO:0007669"/>
    <property type="project" value="TreeGrafter"/>
</dbReference>
<dbReference type="Proteomes" id="UP000663851">
    <property type="component" value="Unassembled WGS sequence"/>
</dbReference>
<dbReference type="Proteomes" id="UP000663869">
    <property type="component" value="Unassembled WGS sequence"/>
</dbReference>
<evidence type="ECO:0000313" key="21">
    <source>
        <dbReference type="Proteomes" id="UP000663873"/>
    </source>
</evidence>
<evidence type="ECO:0000256" key="7">
    <source>
        <dbReference type="ARBA" id="ARBA00023303"/>
    </source>
</evidence>
<feature type="region of interest" description="Disordered" evidence="9">
    <location>
        <begin position="240"/>
        <end position="267"/>
    </location>
</feature>
<feature type="transmembrane region" description="Helical" evidence="10">
    <location>
        <begin position="56"/>
        <end position="76"/>
    </location>
</feature>
<dbReference type="AlphaFoldDB" id="A0A820GAF2"/>
<evidence type="ECO:0000256" key="1">
    <source>
        <dbReference type="ARBA" id="ARBA00004141"/>
    </source>
</evidence>
<dbReference type="EMBL" id="CAJOBQ010000151">
    <property type="protein sequence ID" value="CAF4275204.1"/>
    <property type="molecule type" value="Genomic_DNA"/>
</dbReference>
<feature type="compositionally biased region" description="Low complexity" evidence="9">
    <location>
        <begin position="240"/>
        <end position="251"/>
    </location>
</feature>
<dbReference type="Proteomes" id="UP000663825">
    <property type="component" value="Unassembled WGS sequence"/>
</dbReference>
<keyword evidence="3 8" id="KW-0812">Transmembrane</keyword>
<dbReference type="EMBL" id="CAJNYT010003926">
    <property type="protein sequence ID" value="CAF3616434.1"/>
    <property type="molecule type" value="Genomic_DNA"/>
</dbReference>
<dbReference type="SUPFAM" id="SSF81324">
    <property type="entry name" value="Voltage-gated potassium channels"/>
    <property type="match status" value="2"/>
</dbReference>
<dbReference type="EMBL" id="CAJOBR010000730">
    <property type="protein sequence ID" value="CAF4540871.1"/>
    <property type="molecule type" value="Genomic_DNA"/>
</dbReference>
<dbReference type="Proteomes" id="UP000663833">
    <property type="component" value="Unassembled WGS sequence"/>
</dbReference>
<dbReference type="EMBL" id="CAJOBP010025587">
    <property type="protein sequence ID" value="CAF4610626.1"/>
    <property type="molecule type" value="Genomic_DNA"/>
</dbReference>
<dbReference type="Pfam" id="PF07885">
    <property type="entry name" value="Ion_trans_2"/>
    <property type="match status" value="2"/>
</dbReference>
<evidence type="ECO:0000313" key="13">
    <source>
        <dbReference type="EMBL" id="CAF3322217.1"/>
    </source>
</evidence>
<dbReference type="GO" id="GO:0030322">
    <property type="term" value="P:stabilization of membrane potential"/>
    <property type="evidence" value="ECO:0007669"/>
    <property type="project" value="TreeGrafter"/>
</dbReference>
<keyword evidence="7 8" id="KW-0407">Ion channel</keyword>
<feature type="domain" description="Potassium channel" evidence="11">
    <location>
        <begin position="145"/>
        <end position="202"/>
    </location>
</feature>
<name>A0A820GAF2_9BILA</name>
<keyword evidence="5 8" id="KW-0406">Ion transport</keyword>
<feature type="domain" description="Potassium channel" evidence="11">
    <location>
        <begin position="297"/>
        <end position="376"/>
    </location>
</feature>
<dbReference type="InterPro" id="IPR003280">
    <property type="entry name" value="2pore_dom_K_chnl"/>
</dbReference>
<evidence type="ECO:0000256" key="8">
    <source>
        <dbReference type="RuleBase" id="RU003857"/>
    </source>
</evidence>
<evidence type="ECO:0000313" key="17">
    <source>
        <dbReference type="EMBL" id="CAF4454798.1"/>
    </source>
</evidence>
<keyword evidence="2 8" id="KW-0813">Transport</keyword>
<comment type="subcellular location">
    <subcellularLocation>
        <location evidence="1">Membrane</location>
        <topology evidence="1">Multi-pass membrane protein</topology>
    </subcellularLocation>
</comment>
<feature type="transmembrane region" description="Helical" evidence="10">
    <location>
        <begin position="287"/>
        <end position="309"/>
    </location>
</feature>
<dbReference type="GO" id="GO:0005886">
    <property type="term" value="C:plasma membrane"/>
    <property type="evidence" value="ECO:0007669"/>
    <property type="project" value="TreeGrafter"/>
</dbReference>
<dbReference type="Proteomes" id="UP000663872">
    <property type="component" value="Unassembled WGS sequence"/>
</dbReference>